<dbReference type="SMR" id="A2ELC3"/>
<evidence type="ECO:0000313" key="1">
    <source>
        <dbReference type="EMBL" id="EAY06525.1"/>
    </source>
</evidence>
<dbReference type="KEGG" id="tva:4764402"/>
<gene>
    <name evidence="1" type="ORF">TVAG_358150</name>
</gene>
<dbReference type="InterPro" id="IPR026906">
    <property type="entry name" value="LRR_5"/>
</dbReference>
<evidence type="ECO:0000313" key="2">
    <source>
        <dbReference type="Proteomes" id="UP000001542"/>
    </source>
</evidence>
<dbReference type="VEuPathDB" id="TrichDB:TVAG_358150"/>
<dbReference type="InParanoid" id="A2ELC3"/>
<organism evidence="1 2">
    <name type="scientific">Trichomonas vaginalis (strain ATCC PRA-98 / G3)</name>
    <dbReference type="NCBI Taxonomy" id="412133"/>
    <lineage>
        <taxon>Eukaryota</taxon>
        <taxon>Metamonada</taxon>
        <taxon>Parabasalia</taxon>
        <taxon>Trichomonadida</taxon>
        <taxon>Trichomonadidae</taxon>
        <taxon>Trichomonas</taxon>
    </lineage>
</organism>
<name>A2ELC3_TRIV3</name>
<dbReference type="PANTHER" id="PTHR45661:SF3">
    <property type="entry name" value="IG-LIKE DOMAIN-CONTAINING PROTEIN"/>
    <property type="match status" value="1"/>
</dbReference>
<keyword evidence="2" id="KW-1185">Reference proteome</keyword>
<accession>A2ELC3</accession>
<dbReference type="SUPFAM" id="SSF52058">
    <property type="entry name" value="L domain-like"/>
    <property type="match status" value="2"/>
</dbReference>
<dbReference type="InterPro" id="IPR032675">
    <property type="entry name" value="LRR_dom_sf"/>
</dbReference>
<dbReference type="STRING" id="5722.A2ELC3"/>
<dbReference type="PANTHER" id="PTHR45661">
    <property type="entry name" value="SURFACE ANTIGEN"/>
    <property type="match status" value="1"/>
</dbReference>
<sequence>MNVNCDSNASCIIDGDYIKGIFEFNSTFRNIEITGNIKKIPTFCFCGCSELESVSLCSKITYIGNFAFSYCRKLKNITIPKTVTSIGIQCFSYCSSLEKVELPNKVNVIQNSLFFFCSNLIYIKLPKYLEQISKHAFVQTRCQFPEQQSGFQAYQYSGQMNIEATAPKDSSFLPPFCFFNSKLTSIKIDGRVKIIGTHCFACTDIEEVNLSKVEILGGSAFAQSWQLKRVIFSDSLKTICECAFYNCSQLTTLELGSQNNIGICESAFDSCTKLDITFILSKIKHIPANCFYCVQKAEAIVIHSNIDYIEDYAFFGASCINSLEIEEGIKRIGRFSFSGLEITSLILPDSLNYIGEYCFSSCDKLINVKVGKRVTYIPEGLFDECISLQNLEINGEVTYFGDKSFKGRQILITKIAPRSYFGEKILSGVRSNESVEFGNDCLVCEQHLMYHFQTIKFGDGTCFLEEIKADNYYYTGSEKDDHNVDGSIYKMITKYAASVYVPNSYMATSFCGKPINYYSTAGNQKQKLHELKQKTSIVDQSKKLNPKRLKNANIQYIKECNIFDNKTIGMERIERMNLIPMKCIISLIPSIV</sequence>
<reference evidence="1" key="2">
    <citation type="journal article" date="2007" name="Science">
        <title>Draft genome sequence of the sexually transmitted pathogen Trichomonas vaginalis.</title>
        <authorList>
            <person name="Carlton J.M."/>
            <person name="Hirt R.P."/>
            <person name="Silva J.C."/>
            <person name="Delcher A.L."/>
            <person name="Schatz M."/>
            <person name="Zhao Q."/>
            <person name="Wortman J.R."/>
            <person name="Bidwell S.L."/>
            <person name="Alsmark U.C.M."/>
            <person name="Besteiro S."/>
            <person name="Sicheritz-Ponten T."/>
            <person name="Noel C.J."/>
            <person name="Dacks J.B."/>
            <person name="Foster P.G."/>
            <person name="Simillion C."/>
            <person name="Van de Peer Y."/>
            <person name="Miranda-Saavedra D."/>
            <person name="Barton G.J."/>
            <person name="Westrop G.D."/>
            <person name="Mueller S."/>
            <person name="Dessi D."/>
            <person name="Fiori P.L."/>
            <person name="Ren Q."/>
            <person name="Paulsen I."/>
            <person name="Zhang H."/>
            <person name="Bastida-Corcuera F.D."/>
            <person name="Simoes-Barbosa A."/>
            <person name="Brown M.T."/>
            <person name="Hayes R.D."/>
            <person name="Mukherjee M."/>
            <person name="Okumura C.Y."/>
            <person name="Schneider R."/>
            <person name="Smith A.J."/>
            <person name="Vanacova S."/>
            <person name="Villalvazo M."/>
            <person name="Haas B.J."/>
            <person name="Pertea M."/>
            <person name="Feldblyum T.V."/>
            <person name="Utterback T.R."/>
            <person name="Shu C.L."/>
            <person name="Osoegawa K."/>
            <person name="de Jong P.J."/>
            <person name="Hrdy I."/>
            <person name="Horvathova L."/>
            <person name="Zubacova Z."/>
            <person name="Dolezal P."/>
            <person name="Malik S.B."/>
            <person name="Logsdon J.M. Jr."/>
            <person name="Henze K."/>
            <person name="Gupta A."/>
            <person name="Wang C.C."/>
            <person name="Dunne R.L."/>
            <person name="Upcroft J.A."/>
            <person name="Upcroft P."/>
            <person name="White O."/>
            <person name="Salzberg S.L."/>
            <person name="Tang P."/>
            <person name="Chiu C.-H."/>
            <person name="Lee Y.-S."/>
            <person name="Embley T.M."/>
            <person name="Coombs G.H."/>
            <person name="Mottram J.C."/>
            <person name="Tachezy J."/>
            <person name="Fraser-Liggett C.M."/>
            <person name="Johnson P.J."/>
        </authorList>
    </citation>
    <scope>NUCLEOTIDE SEQUENCE [LARGE SCALE GENOMIC DNA]</scope>
    <source>
        <strain evidence="1">G3</strain>
    </source>
</reference>
<dbReference type="OrthoDB" id="2015831at2759"/>
<dbReference type="VEuPathDB" id="TrichDB:TVAGG3_0274350"/>
<protein>
    <submittedName>
        <fullName evidence="1">Surface antigen BspA-like</fullName>
    </submittedName>
</protein>
<dbReference type="EMBL" id="DS113421">
    <property type="protein sequence ID" value="EAY06525.1"/>
    <property type="molecule type" value="Genomic_DNA"/>
</dbReference>
<dbReference type="Gene3D" id="3.80.10.10">
    <property type="entry name" value="Ribonuclease Inhibitor"/>
    <property type="match status" value="2"/>
</dbReference>
<dbReference type="Pfam" id="PF13306">
    <property type="entry name" value="LRR_5"/>
    <property type="match status" value="3"/>
</dbReference>
<dbReference type="InterPro" id="IPR053139">
    <property type="entry name" value="Surface_bspA-like"/>
</dbReference>
<reference evidence="1" key="1">
    <citation type="submission" date="2006-10" db="EMBL/GenBank/DDBJ databases">
        <authorList>
            <person name="Amadeo P."/>
            <person name="Zhao Q."/>
            <person name="Wortman J."/>
            <person name="Fraser-Liggett C."/>
            <person name="Carlton J."/>
        </authorList>
    </citation>
    <scope>NUCLEOTIDE SEQUENCE</scope>
    <source>
        <strain evidence="1">G3</strain>
    </source>
</reference>
<dbReference type="RefSeq" id="XP_001318748.1">
    <property type="nucleotide sequence ID" value="XM_001318713.1"/>
</dbReference>
<dbReference type="Proteomes" id="UP000001542">
    <property type="component" value="Unassembled WGS sequence"/>
</dbReference>
<dbReference type="AlphaFoldDB" id="A2ELC3"/>
<proteinExistence type="predicted"/>